<feature type="compositionally biased region" description="Basic and acidic residues" evidence="1">
    <location>
        <begin position="850"/>
        <end position="859"/>
    </location>
</feature>
<keyword evidence="5" id="KW-1185">Reference proteome</keyword>
<dbReference type="GO" id="GO:0016020">
    <property type="term" value="C:membrane"/>
    <property type="evidence" value="ECO:0007669"/>
    <property type="project" value="TreeGrafter"/>
</dbReference>
<dbReference type="PANTHER" id="PTHR31145:SF6">
    <property type="entry name" value="INTEGRAL MEMBRANE PROTEIN (AFU_ORTHOLOGUE AFUA_7G01610)"/>
    <property type="match status" value="1"/>
</dbReference>
<accession>A0A0G2G2B4</accession>
<feature type="region of interest" description="Disordered" evidence="1">
    <location>
        <begin position="415"/>
        <end position="506"/>
    </location>
</feature>
<reference evidence="4 5" key="1">
    <citation type="submission" date="2015-05" db="EMBL/GenBank/DDBJ databases">
        <title>Distinctive expansion of gene families associated with plant cell wall degradation and secondary metabolism in the genomes of grapevine trunk pathogens.</title>
        <authorList>
            <person name="Lawrence D.P."/>
            <person name="Travadon R."/>
            <person name="Rolshausen P.E."/>
            <person name="Baumgartner K."/>
        </authorList>
    </citation>
    <scope>NUCLEOTIDE SEQUENCE [LARGE SCALE GENOMIC DNA]</scope>
    <source>
        <strain evidence="4">UCRPC4</strain>
    </source>
</reference>
<evidence type="ECO:0000313" key="5">
    <source>
        <dbReference type="Proteomes" id="UP000053317"/>
    </source>
</evidence>
<dbReference type="EMBL" id="LCWF01000133">
    <property type="protein sequence ID" value="KKY18033.1"/>
    <property type="molecule type" value="Genomic_DNA"/>
</dbReference>
<protein>
    <submittedName>
        <fullName evidence="4">Putative integral membrane protein</fullName>
    </submittedName>
</protein>
<gene>
    <name evidence="4" type="ORF">UCRPC4_g05236</name>
</gene>
<feature type="transmembrane region" description="Helical" evidence="2">
    <location>
        <begin position="126"/>
        <end position="151"/>
    </location>
</feature>
<keyword evidence="2" id="KW-0472">Membrane</keyword>
<evidence type="ECO:0000256" key="2">
    <source>
        <dbReference type="SAM" id="Phobius"/>
    </source>
</evidence>
<feature type="compositionally biased region" description="Basic and acidic residues" evidence="1">
    <location>
        <begin position="624"/>
        <end position="652"/>
    </location>
</feature>
<feature type="transmembrane region" description="Helical" evidence="2">
    <location>
        <begin position="81"/>
        <end position="106"/>
    </location>
</feature>
<feature type="domain" description="TRP C-terminal" evidence="3">
    <location>
        <begin position="54"/>
        <end position="324"/>
    </location>
</feature>
<feature type="compositionally biased region" description="Low complexity" evidence="1">
    <location>
        <begin position="698"/>
        <end position="716"/>
    </location>
</feature>
<sequence length="874" mass="94168">MRIYYDWLPLGSLTLDYPGYYQPVISQASWSALMFNQSFVSHGHGRSSLEDGIYIVNGTYGLDRTSQYVGMTSVKDIWAGMMIWLLVILAAAVAMAQVGFFLRWVLRTVSHVQEEDLRAKNMPFTVGNVIRIVFNFFLLPIISLSMFQLVIAPQGPAYTVAIAVVVLVTLFLFSGWVMLLFARTPRRSYLFDDLPTVLLYGPLYNTYSDDAATFALIPLFVNFLRGIAVGAVQPSGIAQIILLAVSEVILALTLNAFRPFPSPTSMNIYQTILAIIRLVTIILSIAFVPSLGLTEAPKGWIGYAILLMHGAVLIFGFLLNALSTLIEVGARLAGAGGDVSGGAIRRGGLTKVFGVRQLARRAPPREIVTRQSMASEAAMLGPENDRKSVQFDHNRIRSLSASSAALLKSERASTAYDTGSAGMRHSRGSGSGQFTPTTPVRSASKTRTGSMSPGGIVGLKQADAADPYYRAPRPRRNTIDPISPAERSRGSWASGDWTKKSAGSKDIEALSEDDIGEGPSNREAVKLQADDFIDDGANDLARTKTDYAVREVDFYYGVRGPALSSGTRKLKTGPADPTGPVSSATGWFKGLFGGKTKDKAKGFEVVRSSRAPPPGLLPPMERPASSHEPYKDEPEAMRNGDSEAEIGAHSERDDESDEDFEALDSEDSDNEPRQISRVAPVPPTLPAIEAGGDIELPSRIGSKASRISRKSSSGKAPAIPRKSSRRGSSGDFTKLGFPAARLSTVPASPPASPRGSSRLYDPDNPGQRRLTPSASQRLPFSPLSNASPAKTQASLGESSADMSLLQLGDEERKRPVSAHHSQSPSSALGQLAPDIRGDRPSSMGYVPHHRAGERIHEASPDSPEFQESSAEIVD</sequence>
<feature type="compositionally biased region" description="Polar residues" evidence="1">
    <location>
        <begin position="865"/>
        <end position="874"/>
    </location>
</feature>
<feature type="region of interest" description="Disordered" evidence="1">
    <location>
        <begin position="563"/>
        <end position="582"/>
    </location>
</feature>
<dbReference type="InterPro" id="IPR010308">
    <property type="entry name" value="TRP_C"/>
</dbReference>
<proteinExistence type="predicted"/>
<evidence type="ECO:0000259" key="3">
    <source>
        <dbReference type="Pfam" id="PF06011"/>
    </source>
</evidence>
<dbReference type="Proteomes" id="UP000053317">
    <property type="component" value="Unassembled WGS sequence"/>
</dbReference>
<feature type="transmembrane region" description="Helical" evidence="2">
    <location>
        <begin position="237"/>
        <end position="257"/>
    </location>
</feature>
<feature type="compositionally biased region" description="Polar residues" evidence="1">
    <location>
        <begin position="770"/>
        <end position="801"/>
    </location>
</feature>
<feature type="compositionally biased region" description="Polar residues" evidence="1">
    <location>
        <begin position="432"/>
        <end position="451"/>
    </location>
</feature>
<feature type="compositionally biased region" description="Pro residues" evidence="1">
    <location>
        <begin position="611"/>
        <end position="621"/>
    </location>
</feature>
<evidence type="ECO:0000313" key="4">
    <source>
        <dbReference type="EMBL" id="KKY18033.1"/>
    </source>
</evidence>
<feature type="region of interest" description="Disordered" evidence="1">
    <location>
        <begin position="605"/>
        <end position="874"/>
    </location>
</feature>
<organism evidence="4 5">
    <name type="scientific">Phaeomoniella chlamydospora</name>
    <name type="common">Phaeoacremonium chlamydosporum</name>
    <dbReference type="NCBI Taxonomy" id="158046"/>
    <lineage>
        <taxon>Eukaryota</taxon>
        <taxon>Fungi</taxon>
        <taxon>Dikarya</taxon>
        <taxon>Ascomycota</taxon>
        <taxon>Pezizomycotina</taxon>
        <taxon>Eurotiomycetes</taxon>
        <taxon>Chaetothyriomycetidae</taxon>
        <taxon>Phaeomoniellales</taxon>
        <taxon>Phaeomoniellaceae</taxon>
        <taxon>Phaeomoniella</taxon>
    </lineage>
</organism>
<feature type="compositionally biased region" description="Polar residues" evidence="1">
    <location>
        <begin position="819"/>
        <end position="828"/>
    </location>
</feature>
<name>A0A0G2G2B4_PHACM</name>
<feature type="transmembrane region" description="Helical" evidence="2">
    <location>
        <begin position="300"/>
        <end position="322"/>
    </location>
</feature>
<dbReference type="OrthoDB" id="5312224at2759"/>
<reference evidence="4 5" key="2">
    <citation type="submission" date="2015-05" db="EMBL/GenBank/DDBJ databases">
        <authorList>
            <person name="Morales-Cruz A."/>
            <person name="Amrine K.C."/>
            <person name="Cantu D."/>
        </authorList>
    </citation>
    <scope>NUCLEOTIDE SEQUENCE [LARGE SCALE GENOMIC DNA]</scope>
    <source>
        <strain evidence="4">UCRPC4</strain>
    </source>
</reference>
<dbReference type="AlphaFoldDB" id="A0A0G2G2B4"/>
<feature type="transmembrane region" description="Helical" evidence="2">
    <location>
        <begin position="269"/>
        <end position="288"/>
    </location>
</feature>
<evidence type="ECO:0000256" key="1">
    <source>
        <dbReference type="SAM" id="MobiDB-lite"/>
    </source>
</evidence>
<feature type="transmembrane region" description="Helical" evidence="2">
    <location>
        <begin position="157"/>
        <end position="181"/>
    </location>
</feature>
<dbReference type="GO" id="GO:0055085">
    <property type="term" value="P:transmembrane transport"/>
    <property type="evidence" value="ECO:0007669"/>
    <property type="project" value="TreeGrafter"/>
</dbReference>
<keyword evidence="2" id="KW-0812">Transmembrane</keyword>
<feature type="compositionally biased region" description="Basic and acidic residues" evidence="1">
    <location>
        <begin position="497"/>
        <end position="506"/>
    </location>
</feature>
<keyword evidence="2" id="KW-1133">Transmembrane helix</keyword>
<dbReference type="InterPro" id="IPR040241">
    <property type="entry name" value="TRP_Flc/Pkd2-like"/>
</dbReference>
<dbReference type="PANTHER" id="PTHR31145">
    <property type="entry name" value="INTEGRAL MEMBRANE PROTEIN (AFU_ORTHOLOGUE AFUA_7G01610)"/>
    <property type="match status" value="1"/>
</dbReference>
<dbReference type="Pfam" id="PF06011">
    <property type="entry name" value="TRP"/>
    <property type="match status" value="1"/>
</dbReference>
<feature type="compositionally biased region" description="Low complexity" evidence="1">
    <location>
        <begin position="462"/>
        <end position="471"/>
    </location>
</feature>
<feature type="compositionally biased region" description="Acidic residues" evidence="1">
    <location>
        <begin position="653"/>
        <end position="669"/>
    </location>
</feature>
<comment type="caution">
    <text evidence="4">The sequence shown here is derived from an EMBL/GenBank/DDBJ whole genome shotgun (WGS) entry which is preliminary data.</text>
</comment>